<dbReference type="InterPro" id="IPR029071">
    <property type="entry name" value="Ubiquitin-like_domsf"/>
</dbReference>
<dbReference type="PANTHER" id="PTHR10562">
    <property type="entry name" value="SMALL UBIQUITIN-RELATED MODIFIER"/>
    <property type="match status" value="1"/>
</dbReference>
<name>L2GRL4_VAVCU</name>
<gene>
    <name evidence="2" type="ORF">VCUG_02246</name>
</gene>
<protein>
    <recommendedName>
        <fullName evidence="1">Ubiquitin-like domain-containing protein</fullName>
    </recommendedName>
</protein>
<dbReference type="VEuPathDB" id="MicrosporidiaDB:VCUG_02246"/>
<dbReference type="GeneID" id="19880110"/>
<reference evidence="3" key="1">
    <citation type="submission" date="2011-03" db="EMBL/GenBank/DDBJ databases">
        <title>The genome sequence of Vavraia culicis strain floridensis.</title>
        <authorList>
            <consortium name="The Broad Institute Genome Sequencing Platform"/>
            <person name="Cuomo C."/>
            <person name="Becnel J."/>
            <person name="Sanscrainte N."/>
            <person name="Young S.K."/>
            <person name="Zeng Q."/>
            <person name="Gargeya S."/>
            <person name="Fitzgerald M."/>
            <person name="Haas B."/>
            <person name="Abouelleil A."/>
            <person name="Alvarado L."/>
            <person name="Arachchi H.M."/>
            <person name="Berlin A."/>
            <person name="Chapman S.B."/>
            <person name="Gearin G."/>
            <person name="Goldberg J."/>
            <person name="Griggs A."/>
            <person name="Gujja S."/>
            <person name="Hansen M."/>
            <person name="Heiman D."/>
            <person name="Howarth C."/>
            <person name="Larimer J."/>
            <person name="Lui A."/>
            <person name="MacDonald P.J.P."/>
            <person name="McCowen C."/>
            <person name="Montmayeur A."/>
            <person name="Murphy C."/>
            <person name="Neiman D."/>
            <person name="Pearson M."/>
            <person name="Priest M."/>
            <person name="Roberts A."/>
            <person name="Saif S."/>
            <person name="Shea T."/>
            <person name="Sisk P."/>
            <person name="Stolte C."/>
            <person name="Sykes S."/>
            <person name="Wortman J."/>
            <person name="Nusbaum C."/>
            <person name="Birren B."/>
        </authorList>
    </citation>
    <scope>NUCLEOTIDE SEQUENCE [LARGE SCALE GENOMIC DNA]</scope>
    <source>
        <strain evidence="3">floridensis</strain>
    </source>
</reference>
<dbReference type="EMBL" id="GL877453">
    <property type="protein sequence ID" value="ELA46279.1"/>
    <property type="molecule type" value="Genomic_DNA"/>
</dbReference>
<evidence type="ECO:0000313" key="2">
    <source>
        <dbReference type="EMBL" id="ELA46279.1"/>
    </source>
</evidence>
<dbReference type="PROSITE" id="PS50053">
    <property type="entry name" value="UBIQUITIN_2"/>
    <property type="match status" value="1"/>
</dbReference>
<dbReference type="RefSeq" id="XP_008075256.1">
    <property type="nucleotide sequence ID" value="XM_008077065.1"/>
</dbReference>
<dbReference type="Proteomes" id="UP000011081">
    <property type="component" value="Unassembled WGS sequence"/>
</dbReference>
<evidence type="ECO:0000259" key="1">
    <source>
        <dbReference type="PROSITE" id="PS50053"/>
    </source>
</evidence>
<dbReference type="AlphaFoldDB" id="L2GRL4"/>
<evidence type="ECO:0000313" key="3">
    <source>
        <dbReference type="Proteomes" id="UP000011081"/>
    </source>
</evidence>
<feature type="domain" description="Ubiquitin-like" evidence="1">
    <location>
        <begin position="18"/>
        <end position="93"/>
    </location>
</feature>
<dbReference type="InterPro" id="IPR022617">
    <property type="entry name" value="Rad60/SUMO-like_dom"/>
</dbReference>
<dbReference type="HOGENOM" id="CLU_148322_4_3_1"/>
<dbReference type="STRING" id="948595.L2GRL4"/>
<dbReference type="OMA" id="MKIYCAR"/>
<dbReference type="InParanoid" id="L2GRL4"/>
<keyword evidence="3" id="KW-1185">Reference proteome</keyword>
<accession>L2GRL4</accession>
<dbReference type="Gene3D" id="3.10.20.90">
    <property type="entry name" value="Phosphatidylinositol 3-kinase Catalytic Subunit, Chain A, domain 1"/>
    <property type="match status" value="1"/>
</dbReference>
<sequence>MSTSLPGKEEESSHRKYVKITLADNEGNQIEYKVKRHIPFGKIVELYASSNNKKASQLRLSWKGRPVQITDTADSLEMEDEEEMEIVAPQVGG</sequence>
<dbReference type="Pfam" id="PF11976">
    <property type="entry name" value="Rad60-SLD"/>
    <property type="match status" value="1"/>
</dbReference>
<dbReference type="InterPro" id="IPR000626">
    <property type="entry name" value="Ubiquitin-like_dom"/>
</dbReference>
<dbReference type="OrthoDB" id="442921at2759"/>
<dbReference type="CDD" id="cd01763">
    <property type="entry name" value="Ubl_SUMO_like"/>
    <property type="match status" value="1"/>
</dbReference>
<dbReference type="SUPFAM" id="SSF54236">
    <property type="entry name" value="Ubiquitin-like"/>
    <property type="match status" value="1"/>
</dbReference>
<proteinExistence type="predicted"/>
<dbReference type="FunCoup" id="L2GRL4">
    <property type="interactions" value="319"/>
</dbReference>
<organism evidence="2 3">
    <name type="scientific">Vavraia culicis (isolate floridensis)</name>
    <name type="common">Microsporidian parasite</name>
    <dbReference type="NCBI Taxonomy" id="948595"/>
    <lineage>
        <taxon>Eukaryota</taxon>
        <taxon>Fungi</taxon>
        <taxon>Fungi incertae sedis</taxon>
        <taxon>Microsporidia</taxon>
        <taxon>Pleistophoridae</taxon>
        <taxon>Vavraia</taxon>
    </lineage>
</organism>